<evidence type="ECO:0000313" key="2">
    <source>
        <dbReference type="Proteomes" id="UP000243975"/>
    </source>
</evidence>
<dbReference type="AlphaFoldDB" id="A0A118JT77"/>
<organism evidence="1 2">
    <name type="scientific">Cynara cardunculus var. scolymus</name>
    <name type="common">Globe artichoke</name>
    <name type="synonym">Cynara scolymus</name>
    <dbReference type="NCBI Taxonomy" id="59895"/>
    <lineage>
        <taxon>Eukaryota</taxon>
        <taxon>Viridiplantae</taxon>
        <taxon>Streptophyta</taxon>
        <taxon>Embryophyta</taxon>
        <taxon>Tracheophyta</taxon>
        <taxon>Spermatophyta</taxon>
        <taxon>Magnoliopsida</taxon>
        <taxon>eudicotyledons</taxon>
        <taxon>Gunneridae</taxon>
        <taxon>Pentapetalae</taxon>
        <taxon>asterids</taxon>
        <taxon>campanulids</taxon>
        <taxon>Asterales</taxon>
        <taxon>Asteraceae</taxon>
        <taxon>Carduoideae</taxon>
        <taxon>Cardueae</taxon>
        <taxon>Carduinae</taxon>
        <taxon>Cynara</taxon>
    </lineage>
</organism>
<reference evidence="1 2" key="1">
    <citation type="journal article" date="2016" name="Sci. Rep.">
        <title>The genome sequence of the outbreeding globe artichoke constructed de novo incorporating a phase-aware low-pass sequencing strategy of F1 progeny.</title>
        <authorList>
            <person name="Scaglione D."/>
            <person name="Reyes-Chin-Wo S."/>
            <person name="Acquadro A."/>
            <person name="Froenicke L."/>
            <person name="Portis E."/>
            <person name="Beitel C."/>
            <person name="Tirone M."/>
            <person name="Mauro R."/>
            <person name="Lo Monaco A."/>
            <person name="Mauromicale G."/>
            <person name="Faccioli P."/>
            <person name="Cattivelli L."/>
            <person name="Rieseberg L."/>
            <person name="Michelmore R."/>
            <person name="Lanteri S."/>
        </authorList>
    </citation>
    <scope>NUCLEOTIDE SEQUENCE [LARGE SCALE GENOMIC DNA]</scope>
    <source>
        <strain evidence="1">2C</strain>
    </source>
</reference>
<name>A0A118JT77_CYNCS</name>
<dbReference type="EMBL" id="LEKV01005295">
    <property type="protein sequence ID" value="KVH89200.1"/>
    <property type="molecule type" value="Genomic_DNA"/>
</dbReference>
<gene>
    <name evidence="1" type="ORF">Ccrd_008815</name>
</gene>
<comment type="caution">
    <text evidence="1">The sequence shown here is derived from an EMBL/GenBank/DDBJ whole genome shotgun (WGS) entry which is preliminary data.</text>
</comment>
<sequence>MQVPYNWFDQIRVFNLCIHMD</sequence>
<proteinExistence type="predicted"/>
<dbReference type="Proteomes" id="UP000243975">
    <property type="component" value="Unassembled WGS sequence"/>
</dbReference>
<evidence type="ECO:0000313" key="1">
    <source>
        <dbReference type="EMBL" id="KVH89200.1"/>
    </source>
</evidence>
<protein>
    <submittedName>
        <fullName evidence="1">Uncharacterized protein</fullName>
    </submittedName>
</protein>
<accession>A0A118JT77</accession>
<dbReference type="Gramene" id="KVH89200">
    <property type="protein sequence ID" value="KVH89200"/>
    <property type="gene ID" value="Ccrd_008815"/>
</dbReference>
<keyword evidence="2" id="KW-1185">Reference proteome</keyword>